<dbReference type="PROSITE" id="PS00028">
    <property type="entry name" value="ZINC_FINGER_C2H2_1"/>
    <property type="match status" value="1"/>
</dbReference>
<sequence length="230" mass="26683">MDKMPPNPARYDSLKMDQDVYRSAYTYTASHASTSTPIGENQKPSNSVYRVQPLTNHSRFLNSENRYYSSVPSSKAVLTQASRSLSLPQYGEVGTFHGDSYHQDYEYWRTPEDPICPYLFRKYMYSQLKRANIRTPGFDQTIPERFHCCIYPGCRVAYKSLEDLWVHFKRHLDDPANFEHSQPHPSSASQRYSAPPYQTRNEPVFCNICGIRHDPNIKHNKGGWPENGPY</sequence>
<evidence type="ECO:0000313" key="2">
    <source>
        <dbReference type="EMBL" id="KII70920.1"/>
    </source>
</evidence>
<evidence type="ECO:0000259" key="1">
    <source>
        <dbReference type="PROSITE" id="PS00028"/>
    </source>
</evidence>
<dbReference type="InterPro" id="IPR013087">
    <property type="entry name" value="Znf_C2H2_type"/>
</dbReference>
<accession>A0A0C2N3K6</accession>
<feature type="domain" description="C2H2-type" evidence="1">
    <location>
        <begin position="149"/>
        <end position="171"/>
    </location>
</feature>
<dbReference type="Proteomes" id="UP000031668">
    <property type="component" value="Unassembled WGS sequence"/>
</dbReference>
<dbReference type="AlphaFoldDB" id="A0A0C2N3K6"/>
<gene>
    <name evidence="2" type="ORF">RF11_13177</name>
</gene>
<reference evidence="2 3" key="1">
    <citation type="journal article" date="2014" name="Genome Biol. Evol.">
        <title>The genome of the myxosporean Thelohanellus kitauei shows adaptations to nutrient acquisition within its fish host.</title>
        <authorList>
            <person name="Yang Y."/>
            <person name="Xiong J."/>
            <person name="Zhou Z."/>
            <person name="Huo F."/>
            <person name="Miao W."/>
            <person name="Ran C."/>
            <person name="Liu Y."/>
            <person name="Zhang J."/>
            <person name="Feng J."/>
            <person name="Wang M."/>
            <person name="Wang M."/>
            <person name="Wang L."/>
            <person name="Yao B."/>
        </authorList>
    </citation>
    <scope>NUCLEOTIDE SEQUENCE [LARGE SCALE GENOMIC DNA]</scope>
    <source>
        <strain evidence="2">Wuqing</strain>
    </source>
</reference>
<keyword evidence="3" id="KW-1185">Reference proteome</keyword>
<protein>
    <recommendedName>
        <fullName evidence="1">C2H2-type domain-containing protein</fullName>
    </recommendedName>
</protein>
<organism evidence="2 3">
    <name type="scientific">Thelohanellus kitauei</name>
    <name type="common">Myxosporean</name>
    <dbReference type="NCBI Taxonomy" id="669202"/>
    <lineage>
        <taxon>Eukaryota</taxon>
        <taxon>Metazoa</taxon>
        <taxon>Cnidaria</taxon>
        <taxon>Myxozoa</taxon>
        <taxon>Myxosporea</taxon>
        <taxon>Bivalvulida</taxon>
        <taxon>Platysporina</taxon>
        <taxon>Myxobolidae</taxon>
        <taxon>Thelohanellus</taxon>
    </lineage>
</organism>
<dbReference type="EMBL" id="JWZT01001930">
    <property type="protein sequence ID" value="KII70920.1"/>
    <property type="molecule type" value="Genomic_DNA"/>
</dbReference>
<comment type="caution">
    <text evidence="2">The sequence shown here is derived from an EMBL/GenBank/DDBJ whole genome shotgun (WGS) entry which is preliminary data.</text>
</comment>
<proteinExistence type="predicted"/>
<evidence type="ECO:0000313" key="3">
    <source>
        <dbReference type="Proteomes" id="UP000031668"/>
    </source>
</evidence>
<name>A0A0C2N3K6_THEKT</name>